<name>A0ABV5WA61_9BACI</name>
<evidence type="ECO:0000313" key="2">
    <source>
        <dbReference type="Proteomes" id="UP001589609"/>
    </source>
</evidence>
<dbReference type="Proteomes" id="UP001589609">
    <property type="component" value="Unassembled WGS sequence"/>
</dbReference>
<comment type="caution">
    <text evidence="1">The sequence shown here is derived from an EMBL/GenBank/DDBJ whole genome shotgun (WGS) entry which is preliminary data.</text>
</comment>
<keyword evidence="2" id="KW-1185">Reference proteome</keyword>
<sequence>MDTQELHESFLTVEFGKKFPKVNEKCQIIHPDFGVCIVLIVDIDRYEWIGKGEVETTVMYYILEVLEPSPQYRRQQLGLKVVEKYEGGDGN</sequence>
<protein>
    <submittedName>
        <fullName evidence="1">Uncharacterized protein</fullName>
    </submittedName>
</protein>
<dbReference type="EMBL" id="JBHMAF010000012">
    <property type="protein sequence ID" value="MFB9757471.1"/>
    <property type="molecule type" value="Genomic_DNA"/>
</dbReference>
<gene>
    <name evidence="1" type="ORF">ACFFMS_02785</name>
</gene>
<proteinExistence type="predicted"/>
<organism evidence="1 2">
    <name type="scientific">Ectobacillus funiculus</name>
    <dbReference type="NCBI Taxonomy" id="137993"/>
    <lineage>
        <taxon>Bacteria</taxon>
        <taxon>Bacillati</taxon>
        <taxon>Bacillota</taxon>
        <taxon>Bacilli</taxon>
        <taxon>Bacillales</taxon>
        <taxon>Bacillaceae</taxon>
        <taxon>Ectobacillus</taxon>
    </lineage>
</organism>
<dbReference type="RefSeq" id="WP_379947778.1">
    <property type="nucleotide sequence ID" value="NZ_JBHMAF010000012.1"/>
</dbReference>
<evidence type="ECO:0000313" key="1">
    <source>
        <dbReference type="EMBL" id="MFB9757471.1"/>
    </source>
</evidence>
<accession>A0ABV5WA61</accession>
<reference evidence="1 2" key="1">
    <citation type="submission" date="2024-09" db="EMBL/GenBank/DDBJ databases">
        <authorList>
            <person name="Sun Q."/>
            <person name="Mori K."/>
        </authorList>
    </citation>
    <scope>NUCLEOTIDE SEQUENCE [LARGE SCALE GENOMIC DNA]</scope>
    <source>
        <strain evidence="1 2">JCM 11201</strain>
    </source>
</reference>